<evidence type="ECO:0000256" key="8">
    <source>
        <dbReference type="ARBA" id="ARBA00023180"/>
    </source>
</evidence>
<dbReference type="OrthoDB" id="8825892at2759"/>
<dbReference type="InterPro" id="IPR013106">
    <property type="entry name" value="Ig_V-set"/>
</dbReference>
<feature type="region of interest" description="Disordered" evidence="14">
    <location>
        <begin position="266"/>
        <end position="314"/>
    </location>
</feature>
<gene>
    <name evidence="18" type="primary">GPA33</name>
</gene>
<evidence type="ECO:0000256" key="15">
    <source>
        <dbReference type="SAM" id="Phobius"/>
    </source>
</evidence>
<dbReference type="PANTHER" id="PTHR44969">
    <property type="entry name" value="CELL SURFACE A33 ANTIGEN"/>
    <property type="match status" value="1"/>
</dbReference>
<reference evidence="18 19" key="1">
    <citation type="journal article" date="2007" name="Nature">
        <title>Genome of the marsupial Monodelphis domestica reveals innovation in non-coding sequences.</title>
        <authorList>
            <person name="Mikkelsen T.S."/>
            <person name="Wakefield M.J."/>
            <person name="Aken B."/>
            <person name="Amemiya C.T."/>
            <person name="Chang J.L."/>
            <person name="Duke S."/>
            <person name="Garber M."/>
            <person name="Gentles A.J."/>
            <person name="Goodstadt L."/>
            <person name="Heger A."/>
            <person name="Jurka J."/>
            <person name="Kamal M."/>
            <person name="Mauceli E."/>
            <person name="Searle S.M."/>
            <person name="Sharpe T."/>
            <person name="Baker M.L."/>
            <person name="Batzer M.A."/>
            <person name="Benos P.V."/>
            <person name="Belov K."/>
            <person name="Clamp M."/>
            <person name="Cook A."/>
            <person name="Cuff J."/>
            <person name="Das R."/>
            <person name="Davidow L."/>
            <person name="Deakin J.E."/>
            <person name="Fazzari M.J."/>
            <person name="Glass J.L."/>
            <person name="Grabherr M."/>
            <person name="Greally J.M."/>
            <person name="Gu W."/>
            <person name="Hore T.A."/>
            <person name="Huttley G.A."/>
            <person name="Kleber M."/>
            <person name="Jirtle R.L."/>
            <person name="Koina E."/>
            <person name="Lee J.T."/>
            <person name="Mahony S."/>
            <person name="Marra M.A."/>
            <person name="Miller R.D."/>
            <person name="Nicholls R.D."/>
            <person name="Oda M."/>
            <person name="Papenfuss A.T."/>
            <person name="Parra Z.E."/>
            <person name="Pollock D.D."/>
            <person name="Ray D.A."/>
            <person name="Schein J.E."/>
            <person name="Speed T.P."/>
            <person name="Thompson K."/>
            <person name="VandeBerg J.L."/>
            <person name="Wade C.M."/>
            <person name="Walker J.A."/>
            <person name="Waters P.D."/>
            <person name="Webber C."/>
            <person name="Weidman J.R."/>
            <person name="Xie X."/>
            <person name="Zody M.C."/>
            <person name="Baldwin J."/>
            <person name="Abdouelleil A."/>
            <person name="Abdulkadir J."/>
            <person name="Abebe A."/>
            <person name="Abera B."/>
            <person name="Abreu J."/>
            <person name="Acer S.C."/>
            <person name="Aftuck L."/>
            <person name="Alexander A."/>
            <person name="An P."/>
            <person name="Anderson E."/>
            <person name="Anderson S."/>
            <person name="Arachi H."/>
            <person name="Azer M."/>
            <person name="Bachantsang P."/>
            <person name="Barry A."/>
            <person name="Bayul T."/>
            <person name="Berlin A."/>
            <person name="Bessette D."/>
            <person name="Bloom T."/>
            <person name="Bloom T."/>
            <person name="Boguslavskiy L."/>
            <person name="Bonnet C."/>
            <person name="Boukhgalter B."/>
            <person name="Bourzgui I."/>
            <person name="Brown A."/>
            <person name="Cahill P."/>
            <person name="Channer S."/>
            <person name="Cheshatsang Y."/>
            <person name="Chuda L."/>
            <person name="Citroen M."/>
            <person name="Collymore A."/>
            <person name="Cooke P."/>
            <person name="Costello M."/>
            <person name="D'Aco K."/>
            <person name="Daza R."/>
            <person name="De Haan G."/>
            <person name="DeGray S."/>
            <person name="DeMaso C."/>
            <person name="Dhargay N."/>
            <person name="Dooley K."/>
            <person name="Dooley E."/>
            <person name="Doricent M."/>
            <person name="Dorje P."/>
            <person name="Dorjee K."/>
            <person name="Dupes A."/>
            <person name="Elong R."/>
            <person name="Falk J."/>
            <person name="Farina A."/>
            <person name="Faro S."/>
            <person name="Ferguson D."/>
            <person name="Fisher S."/>
            <person name="Foley C.D."/>
            <person name="Franke A."/>
            <person name="Friedrich D."/>
            <person name="Gadbois L."/>
            <person name="Gearin G."/>
            <person name="Gearin C.R."/>
            <person name="Giannoukos G."/>
            <person name="Goode T."/>
            <person name="Graham J."/>
            <person name="Grandbois E."/>
            <person name="Grewal S."/>
            <person name="Gyaltsen K."/>
            <person name="Hafez N."/>
            <person name="Hagos B."/>
            <person name="Hall J."/>
            <person name="Henson C."/>
            <person name="Hollinger A."/>
            <person name="Honan T."/>
            <person name="Huard M.D."/>
            <person name="Hughes L."/>
            <person name="Hurhula B."/>
            <person name="Husby M.E."/>
            <person name="Kamat A."/>
            <person name="Kanga B."/>
            <person name="Kashin S."/>
            <person name="Khazanovich D."/>
            <person name="Kisner P."/>
            <person name="Lance K."/>
            <person name="Lara M."/>
            <person name="Lee W."/>
            <person name="Lennon N."/>
            <person name="Letendre F."/>
            <person name="LeVine R."/>
            <person name="Lipovsky A."/>
            <person name="Liu X."/>
            <person name="Liu J."/>
            <person name="Liu S."/>
            <person name="Lokyitsang T."/>
            <person name="Lokyitsang Y."/>
            <person name="Lubonja R."/>
            <person name="Lui A."/>
            <person name="MacDonald P."/>
            <person name="Magnisalis V."/>
            <person name="Maru K."/>
            <person name="Matthews C."/>
            <person name="McCusker W."/>
            <person name="McDonough S."/>
            <person name="Mehta T."/>
            <person name="Meldrim J."/>
            <person name="Meneus L."/>
            <person name="Mihai O."/>
            <person name="Mihalev A."/>
            <person name="Mihova T."/>
            <person name="Mittelman R."/>
            <person name="Mlenga V."/>
            <person name="Montmayeur A."/>
            <person name="Mulrain L."/>
            <person name="Navidi A."/>
            <person name="Naylor J."/>
            <person name="Negash T."/>
            <person name="Nguyen T."/>
            <person name="Nguyen N."/>
            <person name="Nicol R."/>
            <person name="Norbu C."/>
            <person name="Norbu N."/>
            <person name="Novod N."/>
            <person name="O'Neill B."/>
            <person name="Osman S."/>
            <person name="Markiewicz E."/>
            <person name="Oyono O.L."/>
            <person name="Patti C."/>
            <person name="Phunkhang P."/>
            <person name="Pierre F."/>
            <person name="Priest M."/>
            <person name="Raghuraman S."/>
            <person name="Rege F."/>
            <person name="Reyes R."/>
            <person name="Rise C."/>
            <person name="Rogov P."/>
            <person name="Ross K."/>
            <person name="Ryan E."/>
            <person name="Settipalli S."/>
            <person name="Shea T."/>
            <person name="Sherpa N."/>
            <person name="Shi L."/>
            <person name="Shih D."/>
            <person name="Sparrow T."/>
            <person name="Spaulding J."/>
            <person name="Stalker J."/>
            <person name="Stange-Thomann N."/>
            <person name="Stavropoulos S."/>
            <person name="Stone C."/>
            <person name="Strader C."/>
            <person name="Tesfaye S."/>
            <person name="Thomson T."/>
            <person name="Thoulutsang Y."/>
            <person name="Thoulutsang D."/>
            <person name="Topham K."/>
            <person name="Topping I."/>
            <person name="Tsamla T."/>
            <person name="Vassiliev H."/>
            <person name="Vo A."/>
            <person name="Wangchuk T."/>
            <person name="Wangdi T."/>
            <person name="Weiand M."/>
            <person name="Wilkinson J."/>
            <person name="Wilson A."/>
            <person name="Yadav S."/>
            <person name="Young G."/>
            <person name="Yu Q."/>
            <person name="Zembek L."/>
            <person name="Zhong D."/>
            <person name="Zimmer A."/>
            <person name="Zwirko Z."/>
            <person name="Jaffe D.B."/>
            <person name="Alvarez P."/>
            <person name="Brockman W."/>
            <person name="Butler J."/>
            <person name="Chin C."/>
            <person name="Gnerre S."/>
            <person name="MacCallum I."/>
            <person name="Graves J.A."/>
            <person name="Ponting C.P."/>
            <person name="Breen M."/>
            <person name="Samollow P.B."/>
            <person name="Lander E.S."/>
            <person name="Lindblad-Toh K."/>
        </authorList>
    </citation>
    <scope>NUCLEOTIDE SEQUENCE [LARGE SCALE GENOMIC DNA]</scope>
</reference>
<dbReference type="CTD" id="10223"/>
<keyword evidence="3 16" id="KW-0732">Signal</keyword>
<keyword evidence="19" id="KW-1185">Reference proteome</keyword>
<dbReference type="InParanoid" id="F7BVN1"/>
<dbReference type="PANTHER" id="PTHR44969:SF1">
    <property type="entry name" value="CELL SURFACE A33 ANTIGEN"/>
    <property type="match status" value="1"/>
</dbReference>
<dbReference type="RefSeq" id="XP_007480766.1">
    <property type="nucleotide sequence ID" value="XM_007480704.2"/>
</dbReference>
<feature type="domain" description="Ig-like" evidence="17">
    <location>
        <begin position="149"/>
        <end position="227"/>
    </location>
</feature>
<feature type="compositionally biased region" description="Polar residues" evidence="14">
    <location>
        <begin position="305"/>
        <end position="314"/>
    </location>
</feature>
<reference evidence="18" key="2">
    <citation type="submission" date="2025-08" db="UniProtKB">
        <authorList>
            <consortium name="Ensembl"/>
        </authorList>
    </citation>
    <scope>IDENTIFICATION</scope>
</reference>
<proteinExistence type="predicted"/>
<dbReference type="STRING" id="13616.ENSMODP00000003023"/>
<dbReference type="KEGG" id="mdo:100017593"/>
<accession>F7BVN1</accession>
<evidence type="ECO:0000259" key="17">
    <source>
        <dbReference type="PROSITE" id="PS50835"/>
    </source>
</evidence>
<sequence>MVGKMRTLLFILYAFWGTAHAISVVTPTKVLRVARGSSATLPCFYMTTVPGRDGFIQWDKPLTTPPDSVVIWSFSSKEYTFGTRYTNRVNMTGNYLKDEASITIDQLTMDDNGTYECQMMLNGDLDGNRQSRMDVLVLVAPSKPDCGIEGETVYGNDIKLTCQSKEGSPVPQYSWKRFDTENKERPLSPPATGTTLLLKNISADTTGFYICTSTNEVGTQFCNITVAIRPPSMNIALYAGIAGGVVAALIIIGIIAYCCCCKGNKEKDRERPNREDYQEPSEKREMRRRNDDEEEGRNQDRWSSGEGSPTPSTR</sequence>
<keyword evidence="10" id="KW-0393">Immunoglobulin domain</keyword>
<protein>
    <recommendedName>
        <fullName evidence="12">Cell surface A33 antigen</fullName>
    </recommendedName>
    <alternativeName>
        <fullName evidence="13">Glycoprotein A33</fullName>
    </alternativeName>
</protein>
<feature type="signal peptide" evidence="16">
    <location>
        <begin position="1"/>
        <end position="21"/>
    </location>
</feature>
<dbReference type="Gene3D" id="2.60.40.10">
    <property type="entry name" value="Immunoglobulins"/>
    <property type="match status" value="2"/>
</dbReference>
<keyword evidence="9" id="KW-0449">Lipoprotein</keyword>
<evidence type="ECO:0000256" key="3">
    <source>
        <dbReference type="ARBA" id="ARBA00022729"/>
    </source>
</evidence>
<dbReference type="Proteomes" id="UP000002280">
    <property type="component" value="Chromosome 2"/>
</dbReference>
<dbReference type="GO" id="GO:0005886">
    <property type="term" value="C:plasma membrane"/>
    <property type="evidence" value="ECO:0000318"/>
    <property type="project" value="GO_Central"/>
</dbReference>
<dbReference type="InterPro" id="IPR042474">
    <property type="entry name" value="A33"/>
</dbReference>
<evidence type="ECO:0000256" key="12">
    <source>
        <dbReference type="ARBA" id="ARBA00071987"/>
    </source>
</evidence>
<comment type="subcellular location">
    <subcellularLocation>
        <location evidence="1">Membrane</location>
        <topology evidence="1">Single-pass type I membrane protein</topology>
    </subcellularLocation>
</comment>
<dbReference type="FunFam" id="2.60.40.10:FF:000095">
    <property type="entry name" value="immunoglobulin superfamily member 11 isoform X1"/>
    <property type="match status" value="1"/>
</dbReference>
<keyword evidence="5 15" id="KW-0472">Membrane</keyword>
<evidence type="ECO:0000256" key="7">
    <source>
        <dbReference type="ARBA" id="ARBA00023157"/>
    </source>
</evidence>
<evidence type="ECO:0000256" key="11">
    <source>
        <dbReference type="ARBA" id="ARBA00055446"/>
    </source>
</evidence>
<dbReference type="Ensembl" id="ENSMODT00000003088.4">
    <property type="protein sequence ID" value="ENSMODP00000003023.3"/>
    <property type="gene ID" value="ENSMODG00000002491.4"/>
</dbReference>
<dbReference type="OMA" id="TEMSGYY"/>
<keyword evidence="8" id="KW-0325">Glycoprotein</keyword>
<keyword evidence="6" id="KW-0564">Palmitate</keyword>
<evidence type="ECO:0000256" key="5">
    <source>
        <dbReference type="ARBA" id="ARBA00023136"/>
    </source>
</evidence>
<evidence type="ECO:0000256" key="6">
    <source>
        <dbReference type="ARBA" id="ARBA00023139"/>
    </source>
</evidence>
<dbReference type="GeneTree" id="ENSGT00940000160248"/>
<reference evidence="18" key="3">
    <citation type="submission" date="2025-09" db="UniProtKB">
        <authorList>
            <consortium name="Ensembl"/>
        </authorList>
    </citation>
    <scope>IDENTIFICATION</scope>
</reference>
<comment type="function">
    <text evidence="11">May play a role in cell-cell recognition and signaling.</text>
</comment>
<dbReference type="InterPro" id="IPR013783">
    <property type="entry name" value="Ig-like_fold"/>
</dbReference>
<keyword evidence="2 15" id="KW-0812">Transmembrane</keyword>
<dbReference type="SUPFAM" id="SSF48726">
    <property type="entry name" value="Immunoglobulin"/>
    <property type="match status" value="2"/>
</dbReference>
<keyword evidence="4 15" id="KW-1133">Transmembrane helix</keyword>
<evidence type="ECO:0000256" key="1">
    <source>
        <dbReference type="ARBA" id="ARBA00004479"/>
    </source>
</evidence>
<evidence type="ECO:0000313" key="19">
    <source>
        <dbReference type="Proteomes" id="UP000002280"/>
    </source>
</evidence>
<evidence type="ECO:0000256" key="16">
    <source>
        <dbReference type="SAM" id="SignalP"/>
    </source>
</evidence>
<evidence type="ECO:0000256" key="4">
    <source>
        <dbReference type="ARBA" id="ARBA00022989"/>
    </source>
</evidence>
<dbReference type="InterPro" id="IPR003599">
    <property type="entry name" value="Ig_sub"/>
</dbReference>
<feature type="domain" description="Ig-like" evidence="17">
    <location>
        <begin position="20"/>
        <end position="119"/>
    </location>
</feature>
<dbReference type="InterPro" id="IPR036179">
    <property type="entry name" value="Ig-like_dom_sf"/>
</dbReference>
<dbReference type="Pfam" id="PF13927">
    <property type="entry name" value="Ig_3"/>
    <property type="match status" value="1"/>
</dbReference>
<keyword evidence="7" id="KW-1015">Disulfide bond</keyword>
<dbReference type="Bgee" id="ENSMODG00000002491">
    <property type="expression patterns" value="Expressed in extraembryonic membrane and 6 other cell types or tissues"/>
</dbReference>
<dbReference type="FunFam" id="2.60.40.10:FF:001969">
    <property type="entry name" value="Cell surface A33 antigen"/>
    <property type="match status" value="1"/>
</dbReference>
<evidence type="ECO:0000256" key="9">
    <source>
        <dbReference type="ARBA" id="ARBA00023288"/>
    </source>
</evidence>
<dbReference type="SMART" id="SM00406">
    <property type="entry name" value="IGv"/>
    <property type="match status" value="1"/>
</dbReference>
<evidence type="ECO:0000256" key="2">
    <source>
        <dbReference type="ARBA" id="ARBA00022692"/>
    </source>
</evidence>
<dbReference type="InterPro" id="IPR007110">
    <property type="entry name" value="Ig-like_dom"/>
</dbReference>
<evidence type="ECO:0000313" key="18">
    <source>
        <dbReference type="Ensembl" id="ENSMODP00000003023.3"/>
    </source>
</evidence>
<organism evidence="18 19">
    <name type="scientific">Monodelphis domestica</name>
    <name type="common">Gray short-tailed opossum</name>
    <dbReference type="NCBI Taxonomy" id="13616"/>
    <lineage>
        <taxon>Eukaryota</taxon>
        <taxon>Metazoa</taxon>
        <taxon>Chordata</taxon>
        <taxon>Craniata</taxon>
        <taxon>Vertebrata</taxon>
        <taxon>Euteleostomi</taxon>
        <taxon>Mammalia</taxon>
        <taxon>Metatheria</taxon>
        <taxon>Didelphimorphia</taxon>
        <taxon>Didelphidae</taxon>
        <taxon>Monodelphis</taxon>
    </lineage>
</organism>
<dbReference type="PROSITE" id="PS50835">
    <property type="entry name" value="IG_LIKE"/>
    <property type="match status" value="2"/>
</dbReference>
<dbReference type="GeneID" id="100017593"/>
<evidence type="ECO:0000256" key="10">
    <source>
        <dbReference type="ARBA" id="ARBA00023319"/>
    </source>
</evidence>
<dbReference type="HOGENOM" id="CLU_040549_2_0_1"/>
<dbReference type="FunCoup" id="F7BVN1">
    <property type="interactions" value="201"/>
</dbReference>
<feature type="transmembrane region" description="Helical" evidence="15">
    <location>
        <begin position="235"/>
        <end position="259"/>
    </location>
</feature>
<feature type="compositionally biased region" description="Basic and acidic residues" evidence="14">
    <location>
        <begin position="266"/>
        <end position="300"/>
    </location>
</feature>
<evidence type="ECO:0000256" key="13">
    <source>
        <dbReference type="ARBA" id="ARBA00083830"/>
    </source>
</evidence>
<feature type="chain" id="PRO_5003348758" description="Cell surface A33 antigen" evidence="16">
    <location>
        <begin position="22"/>
        <end position="314"/>
    </location>
</feature>
<dbReference type="SMART" id="SM00408">
    <property type="entry name" value="IGc2"/>
    <property type="match status" value="2"/>
</dbReference>
<dbReference type="SMART" id="SM00409">
    <property type="entry name" value="IG"/>
    <property type="match status" value="2"/>
</dbReference>
<dbReference type="InterPro" id="IPR003598">
    <property type="entry name" value="Ig_sub2"/>
</dbReference>
<name>F7BVN1_MONDO</name>
<dbReference type="eggNOG" id="ENOG502QR0Y">
    <property type="taxonomic scope" value="Eukaryota"/>
</dbReference>
<evidence type="ECO:0000256" key="14">
    <source>
        <dbReference type="SAM" id="MobiDB-lite"/>
    </source>
</evidence>
<dbReference type="Pfam" id="PF07686">
    <property type="entry name" value="V-set"/>
    <property type="match status" value="1"/>
</dbReference>
<dbReference type="AlphaFoldDB" id="F7BVN1"/>